<dbReference type="EMBL" id="CAUOFW020001192">
    <property type="protein sequence ID" value="CAK9142030.1"/>
    <property type="molecule type" value="Genomic_DNA"/>
</dbReference>
<name>A0ABC8RBG7_9AQUA</name>
<evidence type="ECO:0000313" key="1">
    <source>
        <dbReference type="EMBL" id="CAK9142030.1"/>
    </source>
</evidence>
<protein>
    <submittedName>
        <fullName evidence="1">Uncharacterized protein</fullName>
    </submittedName>
</protein>
<sequence length="112" mass="12374">MVSTVIKIDGQEPNDLLDDLSAQEQTMSTVIKIDGEEPTDLLHDLSAQEQVLITVNILDFGGFLATGKWIAVELPQVDFEDGHHGFCAICLCKIVLQETALVKGCEHAYWFV</sequence>
<proteinExistence type="predicted"/>
<dbReference type="PANTHER" id="PTHR47361:SF4">
    <property type="entry name" value="RING_U-BOX SUPERFAMILY PROTEIN"/>
    <property type="match status" value="1"/>
</dbReference>
<evidence type="ECO:0000313" key="2">
    <source>
        <dbReference type="Proteomes" id="UP001642360"/>
    </source>
</evidence>
<comment type="caution">
    <text evidence="1">The sequence shown here is derived from an EMBL/GenBank/DDBJ whole genome shotgun (WGS) entry which is preliminary data.</text>
</comment>
<dbReference type="Proteomes" id="UP001642360">
    <property type="component" value="Unassembled WGS sequence"/>
</dbReference>
<keyword evidence="2" id="KW-1185">Reference proteome</keyword>
<gene>
    <name evidence="1" type="ORF">ILEXP_LOCUS9669</name>
</gene>
<reference evidence="1 2" key="1">
    <citation type="submission" date="2024-02" db="EMBL/GenBank/DDBJ databases">
        <authorList>
            <person name="Vignale AGUSTIN F."/>
            <person name="Sosa J E."/>
            <person name="Modenutti C."/>
        </authorList>
    </citation>
    <scope>NUCLEOTIDE SEQUENCE [LARGE SCALE GENOMIC DNA]</scope>
</reference>
<accession>A0ABC8RBG7</accession>
<dbReference type="PANTHER" id="PTHR47361">
    <property type="entry name" value="RING/U-BOX SUPERFAMILY PROTEIN"/>
    <property type="match status" value="1"/>
</dbReference>
<organism evidence="1 2">
    <name type="scientific">Ilex paraguariensis</name>
    <name type="common">yerba mate</name>
    <dbReference type="NCBI Taxonomy" id="185542"/>
    <lineage>
        <taxon>Eukaryota</taxon>
        <taxon>Viridiplantae</taxon>
        <taxon>Streptophyta</taxon>
        <taxon>Embryophyta</taxon>
        <taxon>Tracheophyta</taxon>
        <taxon>Spermatophyta</taxon>
        <taxon>Magnoliopsida</taxon>
        <taxon>eudicotyledons</taxon>
        <taxon>Gunneridae</taxon>
        <taxon>Pentapetalae</taxon>
        <taxon>asterids</taxon>
        <taxon>campanulids</taxon>
        <taxon>Aquifoliales</taxon>
        <taxon>Aquifoliaceae</taxon>
        <taxon>Ilex</taxon>
    </lineage>
</organism>
<dbReference type="AlphaFoldDB" id="A0ABC8RBG7"/>